<dbReference type="PANTHER" id="PTHR43520:SF8">
    <property type="entry name" value="P-TYPE CU(+) TRANSPORTER"/>
    <property type="match status" value="1"/>
</dbReference>
<dbReference type="Pfam" id="PF00702">
    <property type="entry name" value="Hydrolase"/>
    <property type="match status" value="1"/>
</dbReference>
<dbReference type="RefSeq" id="WP_132694373.1">
    <property type="nucleotide sequence ID" value="NZ_SLVM01000008.1"/>
</dbReference>
<sequence>MDATVSTTTTTRLRLEGLHCAGCVRRVERALADQPGVAAARVNLATATAEVDHGGPVAPLVAAVESIGFGIARTEIALAVEGATCASCVARIERALLALPGVTAARMNLATGEARAQVIAGMADAATLARALAEAGYPATPLAGTTRDPGAAQAAEARALARRTLLAAALALPVFAIEMGGHVIPGFHAALAGIAGDQPLRVLSFLLTSAILAGPGRVFFARGLPLLLRGAPDMNALVALGTGAAWGFSTIATFAPGLLPPGTAHVYFEAAAVIVTLVLLGRMLEARAKGRTGAAIRRLMALRPATARVVTAAGIEDRPVEALVPGDLIEVLPGERFATDGELVAGQGPVDESMLTGEPMPVDKSPGDPVTGGTVNGPAALRFRATAVGADTALARIVALVETAQGAKLPVQALADRVTGIFVPVVLAVAAVTVALWLALGPAPALGLALVAGVSVLIIACPCAMGLATPTSVMVGTGRAAEMGVLFRKGAALQALAGVTTVAFDKTGTLTEGHPAVTEVALAPGVTRDEALRLAAALESRSEHPIARAILNAAPVPAPEAEGVEALPGFGLRGRVEGAEILVGAARLMDQHAIAPGDLAGPAARIAASGATPVHVARDGRAIAVLALADPVRPTARAAIATLHEMGVRTALITGDTEATARAVAAELGIDRVTAGVLPGGKVAALDELRADGPLAFVGDGLNDAPALAAADIGIAIGTGTDVAIEAADVVLMAGDPQGVAEALNLSRRTMRNIRQNLFWAFAYNTALIPVAAGLFWPLWGVLLSPMLAAGAMAASSLFVLSNALRLRRLRPVTGRVA</sequence>
<dbReference type="GO" id="GO:0043682">
    <property type="term" value="F:P-type divalent copper transporter activity"/>
    <property type="evidence" value="ECO:0007669"/>
    <property type="project" value="TreeGrafter"/>
</dbReference>
<dbReference type="Gene3D" id="3.40.50.1000">
    <property type="entry name" value="HAD superfamily/HAD-like"/>
    <property type="match status" value="1"/>
</dbReference>
<dbReference type="InterPro" id="IPR001757">
    <property type="entry name" value="P_typ_ATPase"/>
</dbReference>
<evidence type="ECO:0000313" key="14">
    <source>
        <dbReference type="Proteomes" id="UP000295277"/>
    </source>
</evidence>
<comment type="caution">
    <text evidence="13">The sequence shown here is derived from an EMBL/GenBank/DDBJ whole genome shotgun (WGS) entry which is preliminary data.</text>
</comment>
<dbReference type="Gene3D" id="3.40.1110.10">
    <property type="entry name" value="Calcium-transporting ATPase, cytoplasmic domain N"/>
    <property type="match status" value="1"/>
</dbReference>
<evidence type="ECO:0000256" key="5">
    <source>
        <dbReference type="ARBA" id="ARBA00022723"/>
    </source>
</evidence>
<evidence type="ECO:0000259" key="12">
    <source>
        <dbReference type="PROSITE" id="PS50846"/>
    </source>
</evidence>
<evidence type="ECO:0000256" key="4">
    <source>
        <dbReference type="ARBA" id="ARBA00022692"/>
    </source>
</evidence>
<feature type="transmembrane region" description="Helical" evidence="11">
    <location>
        <begin position="204"/>
        <end position="224"/>
    </location>
</feature>
<dbReference type="PROSITE" id="PS50846">
    <property type="entry name" value="HMA_2"/>
    <property type="match status" value="2"/>
</dbReference>
<dbReference type="PROSITE" id="PS00154">
    <property type="entry name" value="ATPASE_E1_E2"/>
    <property type="match status" value="1"/>
</dbReference>
<keyword evidence="7 11" id="KW-0067">ATP-binding</keyword>
<organism evidence="13 14">
    <name type="scientific">Rhodovulum steppense</name>
    <dbReference type="NCBI Taxonomy" id="540251"/>
    <lineage>
        <taxon>Bacteria</taxon>
        <taxon>Pseudomonadati</taxon>
        <taxon>Pseudomonadota</taxon>
        <taxon>Alphaproteobacteria</taxon>
        <taxon>Rhodobacterales</taxon>
        <taxon>Paracoccaceae</taxon>
        <taxon>Rhodovulum</taxon>
    </lineage>
</organism>
<dbReference type="InterPro" id="IPR023214">
    <property type="entry name" value="HAD_sf"/>
</dbReference>
<dbReference type="InterPro" id="IPR018303">
    <property type="entry name" value="ATPase_P-typ_P_site"/>
</dbReference>
<dbReference type="InterPro" id="IPR036412">
    <property type="entry name" value="HAD-like_sf"/>
</dbReference>
<dbReference type="Pfam" id="PF00403">
    <property type="entry name" value="HMA"/>
    <property type="match status" value="2"/>
</dbReference>
<keyword evidence="3 11" id="KW-1003">Cell membrane</keyword>
<dbReference type="OrthoDB" id="9807843at2"/>
<feature type="domain" description="HMA" evidence="12">
    <location>
        <begin position="9"/>
        <end position="72"/>
    </location>
</feature>
<dbReference type="SUPFAM" id="SSF55008">
    <property type="entry name" value="HMA, heavy metal-associated domain"/>
    <property type="match status" value="2"/>
</dbReference>
<name>A0A4R1YWA9_9RHOB</name>
<evidence type="ECO:0000256" key="6">
    <source>
        <dbReference type="ARBA" id="ARBA00022741"/>
    </source>
</evidence>
<keyword evidence="14" id="KW-1185">Reference proteome</keyword>
<dbReference type="AlphaFoldDB" id="A0A4R1YWA9"/>
<keyword evidence="6 11" id="KW-0547">Nucleotide-binding</keyword>
<evidence type="ECO:0000256" key="9">
    <source>
        <dbReference type="ARBA" id="ARBA00022989"/>
    </source>
</evidence>
<dbReference type="NCBIfam" id="TIGR01494">
    <property type="entry name" value="ATPase_P-type"/>
    <property type="match status" value="1"/>
</dbReference>
<keyword evidence="4 11" id="KW-0812">Transmembrane</keyword>
<dbReference type="EMBL" id="SLVM01000008">
    <property type="protein sequence ID" value="TCM85257.1"/>
    <property type="molecule type" value="Genomic_DNA"/>
</dbReference>
<dbReference type="Proteomes" id="UP000295277">
    <property type="component" value="Unassembled WGS sequence"/>
</dbReference>
<feature type="transmembrane region" description="Helical" evidence="11">
    <location>
        <begin position="264"/>
        <end position="281"/>
    </location>
</feature>
<evidence type="ECO:0000256" key="8">
    <source>
        <dbReference type="ARBA" id="ARBA00022967"/>
    </source>
</evidence>
<feature type="transmembrane region" description="Helical" evidence="11">
    <location>
        <begin position="446"/>
        <end position="469"/>
    </location>
</feature>
<dbReference type="InterPro" id="IPR036163">
    <property type="entry name" value="HMA_dom_sf"/>
</dbReference>
<comment type="subcellular location">
    <subcellularLocation>
        <location evidence="1">Cell membrane</location>
        <topology evidence="1">Multi-pass membrane protein</topology>
    </subcellularLocation>
</comment>
<dbReference type="GO" id="GO:0005886">
    <property type="term" value="C:plasma membrane"/>
    <property type="evidence" value="ECO:0007669"/>
    <property type="project" value="UniProtKB-SubCell"/>
</dbReference>
<dbReference type="InterPro" id="IPR023299">
    <property type="entry name" value="ATPase_P-typ_cyto_dom_N"/>
</dbReference>
<dbReference type="SUPFAM" id="SSF81665">
    <property type="entry name" value="Calcium ATPase, transmembrane domain M"/>
    <property type="match status" value="1"/>
</dbReference>
<dbReference type="Gene3D" id="2.70.150.10">
    <property type="entry name" value="Calcium-transporting ATPase, cytoplasmic transduction domain A"/>
    <property type="match status" value="1"/>
</dbReference>
<dbReference type="InterPro" id="IPR027256">
    <property type="entry name" value="P-typ_ATPase_IB"/>
</dbReference>
<feature type="transmembrane region" description="Helical" evidence="11">
    <location>
        <begin position="418"/>
        <end position="440"/>
    </location>
</feature>
<dbReference type="SFLD" id="SFLDG00002">
    <property type="entry name" value="C1.7:_P-type_atpase_like"/>
    <property type="match status" value="1"/>
</dbReference>
<feature type="transmembrane region" description="Helical" evidence="11">
    <location>
        <begin position="783"/>
        <end position="801"/>
    </location>
</feature>
<dbReference type="PRINTS" id="PR00943">
    <property type="entry name" value="CUATPASE"/>
</dbReference>
<dbReference type="CDD" id="cd02094">
    <property type="entry name" value="P-type_ATPase_Cu-like"/>
    <property type="match status" value="1"/>
</dbReference>
<dbReference type="InterPro" id="IPR059000">
    <property type="entry name" value="ATPase_P-type_domA"/>
</dbReference>
<feature type="transmembrane region" description="Helical" evidence="11">
    <location>
        <begin position="165"/>
        <end position="184"/>
    </location>
</feature>
<dbReference type="SUPFAM" id="SSF81653">
    <property type="entry name" value="Calcium ATPase, transduction domain A"/>
    <property type="match status" value="1"/>
</dbReference>
<evidence type="ECO:0000256" key="1">
    <source>
        <dbReference type="ARBA" id="ARBA00004651"/>
    </source>
</evidence>
<dbReference type="GO" id="GO:0055070">
    <property type="term" value="P:copper ion homeostasis"/>
    <property type="evidence" value="ECO:0007669"/>
    <property type="project" value="TreeGrafter"/>
</dbReference>
<keyword evidence="10 11" id="KW-0472">Membrane</keyword>
<dbReference type="PANTHER" id="PTHR43520">
    <property type="entry name" value="ATP7, ISOFORM B"/>
    <property type="match status" value="1"/>
</dbReference>
<dbReference type="GO" id="GO:0005524">
    <property type="term" value="F:ATP binding"/>
    <property type="evidence" value="ECO:0007669"/>
    <property type="project" value="UniProtKB-UniRule"/>
</dbReference>
<reference evidence="13 14" key="1">
    <citation type="submission" date="2019-03" db="EMBL/GenBank/DDBJ databases">
        <title>Genomic Encyclopedia of Type Strains, Phase IV (KMG-IV): sequencing the most valuable type-strain genomes for metagenomic binning, comparative biology and taxonomic classification.</title>
        <authorList>
            <person name="Goeker M."/>
        </authorList>
    </citation>
    <scope>NUCLEOTIDE SEQUENCE [LARGE SCALE GENOMIC DNA]</scope>
    <source>
        <strain evidence="13 14">DSM 21153</strain>
    </source>
</reference>
<evidence type="ECO:0000256" key="10">
    <source>
        <dbReference type="ARBA" id="ARBA00023136"/>
    </source>
</evidence>
<dbReference type="InterPro" id="IPR017969">
    <property type="entry name" value="Heavy-metal-associated_CS"/>
</dbReference>
<gene>
    <name evidence="13" type="ORF">EV216_108109</name>
</gene>
<dbReference type="FunFam" id="2.70.150.10:FF:000020">
    <property type="entry name" value="Copper-exporting P-type ATPase A"/>
    <property type="match status" value="1"/>
</dbReference>
<dbReference type="GO" id="GO:0005507">
    <property type="term" value="F:copper ion binding"/>
    <property type="evidence" value="ECO:0007669"/>
    <property type="project" value="TreeGrafter"/>
</dbReference>
<dbReference type="InterPro" id="IPR008250">
    <property type="entry name" value="ATPase_P-typ_transduc_dom_A_sf"/>
</dbReference>
<dbReference type="GO" id="GO:0016887">
    <property type="term" value="F:ATP hydrolysis activity"/>
    <property type="evidence" value="ECO:0007669"/>
    <property type="project" value="InterPro"/>
</dbReference>
<keyword evidence="9 11" id="KW-1133">Transmembrane helix</keyword>
<dbReference type="PROSITE" id="PS01047">
    <property type="entry name" value="HMA_1"/>
    <property type="match status" value="1"/>
</dbReference>
<dbReference type="CDD" id="cd00371">
    <property type="entry name" value="HMA"/>
    <property type="match status" value="2"/>
</dbReference>
<evidence type="ECO:0000256" key="11">
    <source>
        <dbReference type="RuleBase" id="RU362081"/>
    </source>
</evidence>
<evidence type="ECO:0000256" key="7">
    <source>
        <dbReference type="ARBA" id="ARBA00022840"/>
    </source>
</evidence>
<evidence type="ECO:0000256" key="3">
    <source>
        <dbReference type="ARBA" id="ARBA00022475"/>
    </source>
</evidence>
<dbReference type="InterPro" id="IPR006121">
    <property type="entry name" value="HMA_dom"/>
</dbReference>
<evidence type="ECO:0000313" key="13">
    <source>
        <dbReference type="EMBL" id="TCM85257.1"/>
    </source>
</evidence>
<dbReference type="PRINTS" id="PR00119">
    <property type="entry name" value="CATATPASE"/>
</dbReference>
<dbReference type="SFLD" id="SFLDF00027">
    <property type="entry name" value="p-type_atpase"/>
    <property type="match status" value="1"/>
</dbReference>
<dbReference type="NCBIfam" id="TIGR01525">
    <property type="entry name" value="ATPase-IB_hvy"/>
    <property type="match status" value="1"/>
</dbReference>
<keyword evidence="5 11" id="KW-0479">Metal-binding</keyword>
<feature type="transmembrane region" description="Helical" evidence="11">
    <location>
        <begin position="758"/>
        <end position="777"/>
    </location>
</feature>
<evidence type="ECO:0000256" key="2">
    <source>
        <dbReference type="ARBA" id="ARBA00006024"/>
    </source>
</evidence>
<accession>A0A4R1YWA9</accession>
<dbReference type="SFLD" id="SFLDS00003">
    <property type="entry name" value="Haloacid_Dehalogenase"/>
    <property type="match status" value="1"/>
</dbReference>
<dbReference type="NCBIfam" id="TIGR01511">
    <property type="entry name" value="ATPase-IB1_Cu"/>
    <property type="match status" value="1"/>
</dbReference>
<proteinExistence type="inferred from homology"/>
<dbReference type="InterPro" id="IPR044492">
    <property type="entry name" value="P_typ_ATPase_HD_dom"/>
</dbReference>
<dbReference type="GO" id="GO:0060003">
    <property type="term" value="P:copper ion export"/>
    <property type="evidence" value="ECO:0007669"/>
    <property type="project" value="UniProtKB-ARBA"/>
</dbReference>
<dbReference type="InterPro" id="IPR023298">
    <property type="entry name" value="ATPase_P-typ_TM_dom_sf"/>
</dbReference>
<dbReference type="Pfam" id="PF00122">
    <property type="entry name" value="E1-E2_ATPase"/>
    <property type="match status" value="1"/>
</dbReference>
<feature type="domain" description="HMA" evidence="12">
    <location>
        <begin position="74"/>
        <end position="140"/>
    </location>
</feature>
<protein>
    <submittedName>
        <fullName evidence="13">Cu+-exporting ATPase</fullName>
    </submittedName>
</protein>
<keyword evidence="8" id="KW-1278">Translocase</keyword>
<comment type="similarity">
    <text evidence="2 11">Belongs to the cation transport ATPase (P-type) (TC 3.A.3) family. Type IB subfamily.</text>
</comment>
<dbReference type="SUPFAM" id="SSF56784">
    <property type="entry name" value="HAD-like"/>
    <property type="match status" value="1"/>
</dbReference>
<dbReference type="Gene3D" id="3.30.70.100">
    <property type="match status" value="2"/>
</dbReference>
<feature type="transmembrane region" description="Helical" evidence="11">
    <location>
        <begin position="236"/>
        <end position="258"/>
    </location>
</feature>